<name>A0A423TVR0_PENVA</name>
<evidence type="ECO:0000256" key="1">
    <source>
        <dbReference type="SAM" id="MobiDB-lite"/>
    </source>
</evidence>
<feature type="compositionally biased region" description="Pro residues" evidence="1">
    <location>
        <begin position="327"/>
        <end position="346"/>
    </location>
</feature>
<proteinExistence type="predicted"/>
<feature type="compositionally biased region" description="Pro residues" evidence="1">
    <location>
        <begin position="267"/>
        <end position="283"/>
    </location>
</feature>
<sequence length="382" mass="41118">MSPPPPLALTPSPPFGSHALSLPFLLWFFCPPFSCLVLTPLFPFSILLLSHPLPFPLWLFQYPTPSSFTSHTPSLFPWQRHPPPLRSSPLATPPSSILALTHYPPLHPLFSRLLHSHTSPSLFPWLSHPPLLPFPLALHPQIPLSSLALLTSPLSLSFHSLSLFFLASSTLYFRSSLVSNSPPFPLAFTPPFPSPLALTPSPLSSSLGPLTISSRLSHTALLPRPLCFVIPYYSLIPFPLPSYSPPSFPSLTSPPLLPRLTHTSSPPSLPLSPPPPPLTPSPLVPSLTTSPPPLLLPTPHTLSPPPPLPLPLSPPSSPSPYTLSSPPTLPLPSPSPSPHALTPPPISRDGSVIRRTRDRILGADEKNRPRLRTSGGAGEAGR</sequence>
<dbReference type="AlphaFoldDB" id="A0A423TVR0"/>
<organism evidence="2 3">
    <name type="scientific">Penaeus vannamei</name>
    <name type="common">Whiteleg shrimp</name>
    <name type="synonym">Litopenaeus vannamei</name>
    <dbReference type="NCBI Taxonomy" id="6689"/>
    <lineage>
        <taxon>Eukaryota</taxon>
        <taxon>Metazoa</taxon>
        <taxon>Ecdysozoa</taxon>
        <taxon>Arthropoda</taxon>
        <taxon>Crustacea</taxon>
        <taxon>Multicrustacea</taxon>
        <taxon>Malacostraca</taxon>
        <taxon>Eumalacostraca</taxon>
        <taxon>Eucarida</taxon>
        <taxon>Decapoda</taxon>
        <taxon>Dendrobranchiata</taxon>
        <taxon>Penaeoidea</taxon>
        <taxon>Penaeidae</taxon>
        <taxon>Penaeus</taxon>
    </lineage>
</organism>
<feature type="compositionally biased region" description="Pro residues" evidence="1">
    <location>
        <begin position="290"/>
        <end position="318"/>
    </location>
</feature>
<reference evidence="2 3" key="2">
    <citation type="submission" date="2019-01" db="EMBL/GenBank/DDBJ databases">
        <title>The decoding of complex shrimp genome reveals the adaptation for benthos swimmer, frequently molting mechanism and breeding impact on genome.</title>
        <authorList>
            <person name="Sun Y."/>
            <person name="Gao Y."/>
            <person name="Yu Y."/>
        </authorList>
    </citation>
    <scope>NUCLEOTIDE SEQUENCE [LARGE SCALE GENOMIC DNA]</scope>
    <source>
        <tissue evidence="2">Muscle</tissue>
    </source>
</reference>
<dbReference type="EMBL" id="QCYY01001112">
    <property type="protein sequence ID" value="ROT80536.1"/>
    <property type="molecule type" value="Genomic_DNA"/>
</dbReference>
<feature type="region of interest" description="Disordered" evidence="1">
    <location>
        <begin position="259"/>
        <end position="382"/>
    </location>
</feature>
<accession>A0A423TVR0</accession>
<reference evidence="2 3" key="1">
    <citation type="submission" date="2018-04" db="EMBL/GenBank/DDBJ databases">
        <authorList>
            <person name="Zhang X."/>
            <person name="Yuan J."/>
            <person name="Li F."/>
            <person name="Xiang J."/>
        </authorList>
    </citation>
    <scope>NUCLEOTIDE SEQUENCE [LARGE SCALE GENOMIC DNA]</scope>
    <source>
        <tissue evidence="2">Muscle</tissue>
    </source>
</reference>
<keyword evidence="3" id="KW-1185">Reference proteome</keyword>
<feature type="compositionally biased region" description="Basic and acidic residues" evidence="1">
    <location>
        <begin position="358"/>
        <end position="368"/>
    </location>
</feature>
<gene>
    <name evidence="2" type="ORF">C7M84_000729</name>
</gene>
<comment type="caution">
    <text evidence="2">The sequence shown here is derived from an EMBL/GenBank/DDBJ whole genome shotgun (WGS) entry which is preliminary data.</text>
</comment>
<dbReference type="Proteomes" id="UP000283509">
    <property type="component" value="Unassembled WGS sequence"/>
</dbReference>
<protein>
    <submittedName>
        <fullName evidence="2">Uncharacterized protein</fullName>
    </submittedName>
</protein>
<evidence type="ECO:0000313" key="3">
    <source>
        <dbReference type="Proteomes" id="UP000283509"/>
    </source>
</evidence>
<evidence type="ECO:0000313" key="2">
    <source>
        <dbReference type="EMBL" id="ROT80536.1"/>
    </source>
</evidence>